<feature type="region of interest" description="Disordered" evidence="1">
    <location>
        <begin position="322"/>
        <end position="349"/>
    </location>
</feature>
<dbReference type="OMA" id="SHWEKAT"/>
<sequence>MSFGDTDVIGGRKVGLTLNDPPTRSESSDDDAPEAFSFGTSKKAAKGEEEAVRQFQAAEKLKRKEKNRTIDRKLKARAAETKSTGKSKAATSHWEKATKGKGAEFAADFSEEEDASEAEEGPSGRTALEDRMARAMKDAEEEDSDLDDLDEEEGSTFEGFAGEDVGMDAGIAEDDGDEEMSEEDEDGDELEDEDSDEEADEDEEMASGSEKDVEEEEEEDTYTKPSAQKHNYLPEHLFKSALSSARNTKITFADEEPAPSHARVPPPQKRRRAKRSEKDVVLGSRTIRTLPRSSDAISPAAAKGLPPPRRVNKFLKHSLNVKGDAKQSQIKGWTRRAGKESLHVSATTG</sequence>
<comment type="caution">
    <text evidence="2">The sequence shown here is derived from an EMBL/GenBank/DDBJ whole genome shotgun (WGS) entry which is preliminary data.</text>
</comment>
<reference evidence="2 3" key="1">
    <citation type="submission" date="2016-10" db="EMBL/GenBank/DDBJ databases">
        <title>Genome sequence of the basidiomycete white-rot fungus Trametes pubescens.</title>
        <authorList>
            <person name="Makela M.R."/>
            <person name="Granchi Z."/>
            <person name="Peng M."/>
            <person name="De Vries R.P."/>
            <person name="Grigoriev I."/>
            <person name="Riley R."/>
            <person name="Hilden K."/>
        </authorList>
    </citation>
    <scope>NUCLEOTIDE SEQUENCE [LARGE SCALE GENOMIC DNA]</scope>
    <source>
        <strain evidence="2 3">FBCC735</strain>
    </source>
</reference>
<feature type="compositionally biased region" description="Polar residues" evidence="1">
    <location>
        <begin position="81"/>
        <end position="90"/>
    </location>
</feature>
<dbReference type="STRING" id="154538.A0A1M2V6N7"/>
<gene>
    <name evidence="2" type="ORF">TRAPUB_6263</name>
</gene>
<feature type="compositionally biased region" description="Basic and acidic residues" evidence="1">
    <location>
        <begin position="59"/>
        <end position="80"/>
    </location>
</feature>
<proteinExistence type="predicted"/>
<organism evidence="2 3">
    <name type="scientific">Trametes pubescens</name>
    <name type="common">White-rot fungus</name>
    <dbReference type="NCBI Taxonomy" id="154538"/>
    <lineage>
        <taxon>Eukaryota</taxon>
        <taxon>Fungi</taxon>
        <taxon>Dikarya</taxon>
        <taxon>Basidiomycota</taxon>
        <taxon>Agaricomycotina</taxon>
        <taxon>Agaricomycetes</taxon>
        <taxon>Polyporales</taxon>
        <taxon>Polyporaceae</taxon>
        <taxon>Trametes</taxon>
    </lineage>
</organism>
<feature type="region of interest" description="Disordered" evidence="1">
    <location>
        <begin position="1"/>
        <end position="309"/>
    </location>
</feature>
<feature type="compositionally biased region" description="Acidic residues" evidence="1">
    <location>
        <begin position="109"/>
        <end position="120"/>
    </location>
</feature>
<keyword evidence="3" id="KW-1185">Reference proteome</keyword>
<feature type="compositionally biased region" description="Polar residues" evidence="1">
    <location>
        <begin position="241"/>
        <end position="250"/>
    </location>
</feature>
<accession>A0A1M2V6N7</accession>
<feature type="compositionally biased region" description="Basic and acidic residues" evidence="1">
    <location>
        <begin position="93"/>
        <end position="102"/>
    </location>
</feature>
<feature type="compositionally biased region" description="Basic and acidic residues" evidence="1">
    <location>
        <begin position="127"/>
        <end position="138"/>
    </location>
</feature>
<protein>
    <submittedName>
        <fullName evidence="2">Uncharacterized protein</fullName>
    </submittedName>
</protein>
<dbReference type="OrthoDB" id="3253399at2759"/>
<dbReference type="AlphaFoldDB" id="A0A1M2V6N7"/>
<dbReference type="EMBL" id="MNAD01001628">
    <property type="protein sequence ID" value="OJT03156.1"/>
    <property type="molecule type" value="Genomic_DNA"/>
</dbReference>
<evidence type="ECO:0000256" key="1">
    <source>
        <dbReference type="SAM" id="MobiDB-lite"/>
    </source>
</evidence>
<evidence type="ECO:0000313" key="3">
    <source>
        <dbReference type="Proteomes" id="UP000184267"/>
    </source>
</evidence>
<feature type="compositionally biased region" description="Acidic residues" evidence="1">
    <location>
        <begin position="139"/>
        <end position="155"/>
    </location>
</feature>
<evidence type="ECO:0000313" key="2">
    <source>
        <dbReference type="EMBL" id="OJT03156.1"/>
    </source>
</evidence>
<feature type="compositionally biased region" description="Acidic residues" evidence="1">
    <location>
        <begin position="171"/>
        <end position="205"/>
    </location>
</feature>
<dbReference type="Proteomes" id="UP000184267">
    <property type="component" value="Unassembled WGS sequence"/>
</dbReference>
<name>A0A1M2V6N7_TRAPU</name>